<accession>A0A3S3PDM4</accession>
<comment type="subcellular location">
    <subcellularLocation>
        <location evidence="1">Membrane</location>
        <topology evidence="1">Multi-pass membrane protein</topology>
    </subcellularLocation>
</comment>
<dbReference type="PROSITE" id="PS01271">
    <property type="entry name" value="NA_SULFATE"/>
    <property type="match status" value="1"/>
</dbReference>
<dbReference type="STRING" id="1965070.A0A3S3PDM4"/>
<feature type="transmembrane region" description="Helical" evidence="7">
    <location>
        <begin position="428"/>
        <end position="446"/>
    </location>
</feature>
<dbReference type="OrthoDB" id="6493944at2759"/>
<dbReference type="GO" id="GO:0015137">
    <property type="term" value="F:citrate transmembrane transporter activity"/>
    <property type="evidence" value="ECO:0007669"/>
    <property type="project" value="TreeGrafter"/>
</dbReference>
<evidence type="ECO:0000313" key="9">
    <source>
        <dbReference type="EMBL" id="RWS13112.1"/>
    </source>
</evidence>
<evidence type="ECO:0000256" key="3">
    <source>
        <dbReference type="ARBA" id="ARBA00022448"/>
    </source>
</evidence>
<feature type="transmembrane region" description="Helical" evidence="7">
    <location>
        <begin position="380"/>
        <end position="399"/>
    </location>
</feature>
<name>A0A3S3PDM4_9ACAR</name>
<sequence>MLRRWRTAIVLLAPLLLSPLLIFNYSSKPSRCGFVVLLMAIYWTLEPLPTAITALLPVVLLPILEVMSTEAACTPYLKEANMLFLACLIFAIAVERSNLHKRIALRILSAGGSNFKWLLFGFMTTTTFLGMWIINTAAAAMMLPIVDAVAAEIFPSLENVGESAVQLSPLITANDKASASTSSHQHENEKQILQLSQKSKFFQLKLKKLLYASVAFSATIGGTSTLTSNGPNLVFKFIVEELFVDKVNVDYATWLLFCGPGALITIALCWLVFKFIFIKNDWRLKQIGTPRQVIIQKYEELGPLTQPKDATAAMLIVVLLFIIPSQPFGNEASASLLDWHSVQTKLPWGIVLLRGGGFSMAEAVTSSGLSEIMGSQLSRLNFLGIFGIIVIFSIMTTIFTEFASNSATATILLPVAGQLALNLNVNPLLFLIPITLSSSFAFVLPVGTPANALVFDHANLRANDMFLAGVLTKCICLIVMLINLYTFGFWLFNLGEIPAAKGA</sequence>
<keyword evidence="5 7" id="KW-1133">Transmembrane helix</keyword>
<feature type="transmembrane region" description="Helical" evidence="7">
    <location>
        <begin position="466"/>
        <end position="492"/>
    </location>
</feature>
<evidence type="ECO:0000313" key="11">
    <source>
        <dbReference type="EMBL" id="RWS13528.1"/>
    </source>
</evidence>
<evidence type="ECO:0000256" key="5">
    <source>
        <dbReference type="ARBA" id="ARBA00022989"/>
    </source>
</evidence>
<feature type="transmembrane region" description="Helical" evidence="7">
    <location>
        <begin position="48"/>
        <end position="64"/>
    </location>
</feature>
<keyword evidence="12" id="KW-1185">Reference proteome</keyword>
<comment type="caution">
    <text evidence="9">The sequence shown here is derived from an EMBL/GenBank/DDBJ whole genome shotgun (WGS) entry which is preliminary data.</text>
</comment>
<dbReference type="InterPro" id="IPR001898">
    <property type="entry name" value="SLC13A/DASS"/>
</dbReference>
<reference evidence="9 12" key="1">
    <citation type="journal article" date="2018" name="Gigascience">
        <title>Genomes of trombidid mites reveal novel predicted allergens and laterally-transferred genes associated with secondary metabolism.</title>
        <authorList>
            <person name="Dong X."/>
            <person name="Chaisiri K."/>
            <person name="Xia D."/>
            <person name="Armstrong S.D."/>
            <person name="Fang Y."/>
            <person name="Donnelly M.J."/>
            <person name="Kadowaki T."/>
            <person name="McGarry J.W."/>
            <person name="Darby A.C."/>
            <person name="Makepeace B.L."/>
        </authorList>
    </citation>
    <scope>NUCLEOTIDE SEQUENCE [LARGE SCALE GENOMIC DNA]</scope>
    <source>
        <strain evidence="9">UoL-WK</strain>
    </source>
</reference>
<dbReference type="Pfam" id="PF00939">
    <property type="entry name" value="Na_sulph_symp"/>
    <property type="match status" value="1"/>
</dbReference>
<dbReference type="EMBL" id="NCKU01001092">
    <property type="protein sequence ID" value="RWS13112.1"/>
    <property type="molecule type" value="Genomic_DNA"/>
</dbReference>
<feature type="transmembrane region" description="Helical" evidence="7">
    <location>
        <begin position="114"/>
        <end position="134"/>
    </location>
</feature>
<dbReference type="GO" id="GO:0005886">
    <property type="term" value="C:plasma membrane"/>
    <property type="evidence" value="ECO:0007669"/>
    <property type="project" value="TreeGrafter"/>
</dbReference>
<dbReference type="PANTHER" id="PTHR10283:SF82">
    <property type="entry name" value="SOLUTE CARRIER FAMILY 13 MEMBER 2"/>
    <property type="match status" value="1"/>
</dbReference>
<evidence type="ECO:0000256" key="7">
    <source>
        <dbReference type="SAM" id="Phobius"/>
    </source>
</evidence>
<evidence type="ECO:0000313" key="8">
    <source>
        <dbReference type="EMBL" id="RWS12624.1"/>
    </source>
</evidence>
<gene>
    <name evidence="9" type="ORF">B4U79_11058</name>
    <name evidence="11" type="ORF">B4U79_11108</name>
    <name evidence="8" type="ORF">B4U79_12134</name>
    <name evidence="10" type="ORF">B4U79_14758</name>
</gene>
<feature type="transmembrane region" description="Helical" evidence="7">
    <location>
        <begin position="76"/>
        <end position="94"/>
    </location>
</feature>
<dbReference type="InterPro" id="IPR031312">
    <property type="entry name" value="Na/sul_symport_CS"/>
</dbReference>
<evidence type="ECO:0000256" key="1">
    <source>
        <dbReference type="ARBA" id="ARBA00004141"/>
    </source>
</evidence>
<evidence type="ECO:0000256" key="2">
    <source>
        <dbReference type="ARBA" id="ARBA00006772"/>
    </source>
</evidence>
<dbReference type="PANTHER" id="PTHR10283">
    <property type="entry name" value="SOLUTE CARRIER FAMILY 13 MEMBER"/>
    <property type="match status" value="1"/>
</dbReference>
<feature type="transmembrane region" description="Helical" evidence="7">
    <location>
        <begin position="251"/>
        <end position="277"/>
    </location>
</feature>
<keyword evidence="6 7" id="KW-0472">Membrane</keyword>
<evidence type="ECO:0000313" key="10">
    <source>
        <dbReference type="EMBL" id="RWS13114.1"/>
    </source>
</evidence>
<dbReference type="EMBL" id="NCKU01001091">
    <property type="protein sequence ID" value="RWS13114.1"/>
    <property type="molecule type" value="Genomic_DNA"/>
</dbReference>
<dbReference type="Proteomes" id="UP000285301">
    <property type="component" value="Unassembled WGS sequence"/>
</dbReference>
<protein>
    <submittedName>
        <fullName evidence="9">Solute carrier family 13-like protein 2</fullName>
    </submittedName>
</protein>
<evidence type="ECO:0000256" key="6">
    <source>
        <dbReference type="ARBA" id="ARBA00023136"/>
    </source>
</evidence>
<feature type="transmembrane region" description="Helical" evidence="7">
    <location>
        <begin position="209"/>
        <end position="231"/>
    </location>
</feature>
<evidence type="ECO:0000313" key="12">
    <source>
        <dbReference type="Proteomes" id="UP000285301"/>
    </source>
</evidence>
<evidence type="ECO:0000256" key="4">
    <source>
        <dbReference type="ARBA" id="ARBA00022692"/>
    </source>
</evidence>
<reference evidence="9" key="2">
    <citation type="submission" date="2018-11" db="EMBL/GenBank/DDBJ databases">
        <title>Trombidioid mite genomics.</title>
        <authorList>
            <person name="Dong X."/>
        </authorList>
    </citation>
    <scope>NUCLEOTIDE SEQUENCE</scope>
    <source>
        <strain evidence="9">UoL-WK</strain>
    </source>
</reference>
<organism evidence="9 12">
    <name type="scientific">Dinothrombium tinctorium</name>
    <dbReference type="NCBI Taxonomy" id="1965070"/>
    <lineage>
        <taxon>Eukaryota</taxon>
        <taxon>Metazoa</taxon>
        <taxon>Ecdysozoa</taxon>
        <taxon>Arthropoda</taxon>
        <taxon>Chelicerata</taxon>
        <taxon>Arachnida</taxon>
        <taxon>Acari</taxon>
        <taxon>Acariformes</taxon>
        <taxon>Trombidiformes</taxon>
        <taxon>Prostigmata</taxon>
        <taxon>Anystina</taxon>
        <taxon>Parasitengona</taxon>
        <taxon>Trombidioidea</taxon>
        <taxon>Trombidiidae</taxon>
        <taxon>Dinothrombium</taxon>
    </lineage>
</organism>
<dbReference type="GO" id="GO:0015141">
    <property type="term" value="F:succinate transmembrane transporter activity"/>
    <property type="evidence" value="ECO:0007669"/>
    <property type="project" value="TreeGrafter"/>
</dbReference>
<dbReference type="AlphaFoldDB" id="A0A3S3PDM4"/>
<proteinExistence type="inferred from homology"/>
<dbReference type="EMBL" id="NCKU01000959">
    <property type="protein sequence ID" value="RWS13528.1"/>
    <property type="molecule type" value="Genomic_DNA"/>
</dbReference>
<keyword evidence="3" id="KW-0813">Transport</keyword>
<comment type="similarity">
    <text evidence="2">Belongs to the SLC13A/DASS transporter (TC 2.A.47) family. NADC subfamily.</text>
</comment>
<dbReference type="EMBL" id="NCKU01001251">
    <property type="protein sequence ID" value="RWS12624.1"/>
    <property type="molecule type" value="Genomic_DNA"/>
</dbReference>
<keyword evidence="4 7" id="KW-0812">Transmembrane</keyword>